<protein>
    <submittedName>
        <fullName evidence="2">Uncharacterized protein</fullName>
    </submittedName>
</protein>
<evidence type="ECO:0000256" key="1">
    <source>
        <dbReference type="SAM" id="MobiDB-lite"/>
    </source>
</evidence>
<dbReference type="HOGENOM" id="CLU_3068206_0_0_1"/>
<keyword evidence="3" id="KW-1185">Reference proteome</keyword>
<name>E5R1J7_ARTGP</name>
<dbReference type="GeneID" id="10032815"/>
<proteinExistence type="predicted"/>
<accession>E5R1J7</accession>
<dbReference type="VEuPathDB" id="FungiDB:MGYG_01560"/>
<organism evidence="3">
    <name type="scientific">Arthroderma gypseum (strain ATCC MYA-4604 / CBS 118893)</name>
    <name type="common">Microsporum gypseum</name>
    <dbReference type="NCBI Taxonomy" id="535722"/>
    <lineage>
        <taxon>Eukaryota</taxon>
        <taxon>Fungi</taxon>
        <taxon>Dikarya</taxon>
        <taxon>Ascomycota</taxon>
        <taxon>Pezizomycotina</taxon>
        <taxon>Eurotiomycetes</taxon>
        <taxon>Eurotiomycetidae</taxon>
        <taxon>Onygenales</taxon>
        <taxon>Arthrodermataceae</taxon>
        <taxon>Nannizzia</taxon>
    </lineage>
</organism>
<dbReference type="AlphaFoldDB" id="E5R1J7"/>
<dbReference type="RefSeq" id="XP_003177485.1">
    <property type="nucleotide sequence ID" value="XM_003177437.1"/>
</dbReference>
<reference evidence="3" key="1">
    <citation type="journal article" date="2012" name="MBio">
        <title>Comparative genome analysis of Trichophyton rubrum and related dermatophytes reveals candidate genes involved in infection.</title>
        <authorList>
            <person name="Martinez D.A."/>
            <person name="Oliver B.G."/>
            <person name="Graeser Y."/>
            <person name="Goldberg J.M."/>
            <person name="Li W."/>
            <person name="Martinez-Rossi N.M."/>
            <person name="Monod M."/>
            <person name="Shelest E."/>
            <person name="Barton R.C."/>
            <person name="Birch E."/>
            <person name="Brakhage A.A."/>
            <person name="Chen Z."/>
            <person name="Gurr S.J."/>
            <person name="Heiman D."/>
            <person name="Heitman J."/>
            <person name="Kosti I."/>
            <person name="Rossi A."/>
            <person name="Saif S."/>
            <person name="Samalova M."/>
            <person name="Saunders C.W."/>
            <person name="Shea T."/>
            <person name="Summerbell R.C."/>
            <person name="Xu J."/>
            <person name="Young S."/>
            <person name="Zeng Q."/>
            <person name="Birren B.W."/>
            <person name="Cuomo C.A."/>
            <person name="White T.C."/>
        </authorList>
    </citation>
    <scope>NUCLEOTIDE SEQUENCE [LARGE SCALE GENOMIC DNA]</scope>
    <source>
        <strain evidence="3">ATCC MYA-4604 / CBS 118893</strain>
    </source>
</reference>
<evidence type="ECO:0000313" key="3">
    <source>
        <dbReference type="Proteomes" id="UP000002669"/>
    </source>
</evidence>
<evidence type="ECO:0000313" key="2">
    <source>
        <dbReference type="EMBL" id="EFQ98533.1"/>
    </source>
</evidence>
<gene>
    <name evidence="2" type="ORF">MGYG_01560</name>
</gene>
<dbReference type="EMBL" id="DS989822">
    <property type="protein sequence ID" value="EFQ98533.1"/>
    <property type="molecule type" value="Genomic_DNA"/>
</dbReference>
<feature type="region of interest" description="Disordered" evidence="1">
    <location>
        <begin position="1"/>
        <end position="21"/>
    </location>
</feature>
<sequence>MSSLGYQNPQNQRHNWDTGNIIKSKQDKNKCLWYKDKVSLSLILPESGRMPGL</sequence>
<dbReference type="Proteomes" id="UP000002669">
    <property type="component" value="Unassembled WGS sequence"/>
</dbReference>
<dbReference type="InParanoid" id="E5R1J7"/>